<dbReference type="RefSeq" id="WP_219871116.1">
    <property type="nucleotide sequence ID" value="NZ_JAHZIJ010000001.1"/>
</dbReference>
<feature type="domain" description="Spore germination GerAC-like C-terminal" evidence="8">
    <location>
        <begin position="207"/>
        <end position="375"/>
    </location>
</feature>
<dbReference type="NCBIfam" id="TIGR02887">
    <property type="entry name" value="spore_ger_x_C"/>
    <property type="match status" value="1"/>
</dbReference>
<dbReference type="Gene3D" id="3.30.300.210">
    <property type="entry name" value="Nutrient germinant receptor protein C, domain 3"/>
    <property type="match status" value="1"/>
</dbReference>
<keyword evidence="7" id="KW-0449">Lipoprotein</keyword>
<keyword evidence="5" id="KW-0472">Membrane</keyword>
<evidence type="ECO:0000259" key="8">
    <source>
        <dbReference type="Pfam" id="PF05504"/>
    </source>
</evidence>
<evidence type="ECO:0000313" key="11">
    <source>
        <dbReference type="Proteomes" id="UP000812277"/>
    </source>
</evidence>
<dbReference type="Pfam" id="PF05504">
    <property type="entry name" value="Spore_GerAC"/>
    <property type="match status" value="1"/>
</dbReference>
<proteinExistence type="inferred from homology"/>
<protein>
    <submittedName>
        <fullName evidence="10">Ger(X)C family spore germination protein</fullName>
    </submittedName>
</protein>
<dbReference type="InterPro" id="IPR038501">
    <property type="entry name" value="Spore_GerAC_C_sf"/>
</dbReference>
<keyword evidence="3" id="KW-0309">Germination</keyword>
<dbReference type="Pfam" id="PF25198">
    <property type="entry name" value="Spore_GerAC_N"/>
    <property type="match status" value="1"/>
</dbReference>
<comment type="subcellular location">
    <subcellularLocation>
        <location evidence="1">Membrane</location>
        <topology evidence="1">Lipid-anchor</topology>
    </subcellularLocation>
</comment>
<keyword evidence="11" id="KW-1185">Reference proteome</keyword>
<comment type="similarity">
    <text evidence="2">Belongs to the GerABKC lipoprotein family.</text>
</comment>
<evidence type="ECO:0000256" key="4">
    <source>
        <dbReference type="ARBA" id="ARBA00022729"/>
    </source>
</evidence>
<evidence type="ECO:0000256" key="2">
    <source>
        <dbReference type="ARBA" id="ARBA00007886"/>
    </source>
</evidence>
<accession>A0ABS7D2Z2</accession>
<evidence type="ECO:0000256" key="6">
    <source>
        <dbReference type="ARBA" id="ARBA00023139"/>
    </source>
</evidence>
<dbReference type="Proteomes" id="UP000812277">
    <property type="component" value="Unassembled WGS sequence"/>
</dbReference>
<evidence type="ECO:0000256" key="7">
    <source>
        <dbReference type="ARBA" id="ARBA00023288"/>
    </source>
</evidence>
<name>A0ABS7D2Z2_9BACL</name>
<comment type="caution">
    <text evidence="10">The sequence shown here is derived from an EMBL/GenBank/DDBJ whole genome shotgun (WGS) entry which is preliminary data.</text>
</comment>
<evidence type="ECO:0000313" key="10">
    <source>
        <dbReference type="EMBL" id="MBW7473937.1"/>
    </source>
</evidence>
<evidence type="ECO:0000256" key="3">
    <source>
        <dbReference type="ARBA" id="ARBA00022544"/>
    </source>
</evidence>
<feature type="domain" description="Spore germination protein N-terminal" evidence="9">
    <location>
        <begin position="20"/>
        <end position="196"/>
    </location>
</feature>
<keyword evidence="4" id="KW-0732">Signal</keyword>
<reference evidence="10 11" key="1">
    <citation type="submission" date="2021-07" db="EMBL/GenBank/DDBJ databases">
        <title>Paenibacillus radiodurans sp. nov., isolated from the southeastern edge of Tengger Desert.</title>
        <authorList>
            <person name="Zhang G."/>
        </authorList>
    </citation>
    <scope>NUCLEOTIDE SEQUENCE [LARGE SCALE GENOMIC DNA]</scope>
    <source>
        <strain evidence="10 11">DT7-4</strain>
    </source>
</reference>
<dbReference type="PROSITE" id="PS51257">
    <property type="entry name" value="PROKAR_LIPOPROTEIN"/>
    <property type="match status" value="1"/>
</dbReference>
<dbReference type="InterPro" id="IPR008844">
    <property type="entry name" value="Spore_GerAC-like"/>
</dbReference>
<dbReference type="PANTHER" id="PTHR35789">
    <property type="entry name" value="SPORE GERMINATION PROTEIN B3"/>
    <property type="match status" value="1"/>
</dbReference>
<keyword evidence="6" id="KW-0564">Palmitate</keyword>
<evidence type="ECO:0000256" key="1">
    <source>
        <dbReference type="ARBA" id="ARBA00004635"/>
    </source>
</evidence>
<dbReference type="InterPro" id="IPR046953">
    <property type="entry name" value="Spore_GerAC-like_C"/>
</dbReference>
<sequence length="387" mass="43415">MRWTMLILIPAMLLLSGCWDKSELVEFGYVQAVAIDLSPQGKFELTTQFYKSGGAPDTNGQSQQASKTLNIRTRGGTIYEAIRSIPNQLGREAKWDHMRVILVGERMARQESIDKVLDFFSRDLEPRGTIYCMIAAGKASAYLNVKPFVENTIGQQLRKMEETGAQYSSRTSRVPLLDLMIQLKDGARVATIPYVHRDKASDQVSVSGIALLKEGKLIGSRIAPDQTPALIMLLNKYKSGIVKLRCPGTEDDKAAQESFEVITLSTRVTPHIREDKVNVHIGIVITGSVGELQCSSLMTREEGSRFEQKVQKQVARNVNSVLALLQKKQLDALGIGNQIYRRHPSLWKKWKPSWDRRFGEIAFKVDVKVNVLHTGMNLGKPFQKEVE</sequence>
<organism evidence="10 11">
    <name type="scientific">Paenibacillus oenotherae</name>
    <dbReference type="NCBI Taxonomy" id="1435645"/>
    <lineage>
        <taxon>Bacteria</taxon>
        <taxon>Bacillati</taxon>
        <taxon>Bacillota</taxon>
        <taxon>Bacilli</taxon>
        <taxon>Bacillales</taxon>
        <taxon>Paenibacillaceae</taxon>
        <taxon>Paenibacillus</taxon>
    </lineage>
</organism>
<evidence type="ECO:0000259" key="9">
    <source>
        <dbReference type="Pfam" id="PF25198"/>
    </source>
</evidence>
<dbReference type="PANTHER" id="PTHR35789:SF1">
    <property type="entry name" value="SPORE GERMINATION PROTEIN B3"/>
    <property type="match status" value="1"/>
</dbReference>
<evidence type="ECO:0000256" key="5">
    <source>
        <dbReference type="ARBA" id="ARBA00023136"/>
    </source>
</evidence>
<dbReference type="EMBL" id="JAHZIJ010000001">
    <property type="protein sequence ID" value="MBW7473937.1"/>
    <property type="molecule type" value="Genomic_DNA"/>
</dbReference>
<dbReference type="InterPro" id="IPR057336">
    <property type="entry name" value="GerAC_N"/>
</dbReference>
<gene>
    <name evidence="10" type="ORF">K0T92_04215</name>
</gene>